<dbReference type="PANTHER" id="PTHR43798">
    <property type="entry name" value="MONOACYLGLYCEROL LIPASE"/>
    <property type="match status" value="1"/>
</dbReference>
<organism evidence="2 3">
    <name type="scientific">Micromonospora andamanensis</name>
    <dbReference type="NCBI Taxonomy" id="1287068"/>
    <lineage>
        <taxon>Bacteria</taxon>
        <taxon>Bacillati</taxon>
        <taxon>Actinomycetota</taxon>
        <taxon>Actinomycetes</taxon>
        <taxon>Micromonosporales</taxon>
        <taxon>Micromonosporaceae</taxon>
        <taxon>Micromonospora</taxon>
    </lineage>
</organism>
<dbReference type="InterPro" id="IPR029058">
    <property type="entry name" value="AB_hydrolase_fold"/>
</dbReference>
<dbReference type="Gene3D" id="3.40.50.1820">
    <property type="entry name" value="alpha/beta hydrolase"/>
    <property type="match status" value="1"/>
</dbReference>
<dbReference type="Pfam" id="PF00561">
    <property type="entry name" value="Abhydrolase_1"/>
    <property type="match status" value="1"/>
</dbReference>
<accession>A0ABQ4HN96</accession>
<gene>
    <name evidence="2" type="ORF">Van01_02100</name>
</gene>
<dbReference type="EMBL" id="BOOZ01000002">
    <property type="protein sequence ID" value="GIJ06996.1"/>
    <property type="molecule type" value="Genomic_DNA"/>
</dbReference>
<dbReference type="SUPFAM" id="SSF53474">
    <property type="entry name" value="alpha/beta-Hydrolases"/>
    <property type="match status" value="1"/>
</dbReference>
<name>A0ABQ4HN96_9ACTN</name>
<dbReference type="Proteomes" id="UP000647017">
    <property type="component" value="Unassembled WGS sequence"/>
</dbReference>
<reference evidence="2 3" key="1">
    <citation type="submission" date="2021-01" db="EMBL/GenBank/DDBJ databases">
        <title>Whole genome shotgun sequence of Verrucosispora andamanensis NBRC 109075.</title>
        <authorList>
            <person name="Komaki H."/>
            <person name="Tamura T."/>
        </authorList>
    </citation>
    <scope>NUCLEOTIDE SEQUENCE [LARGE SCALE GENOMIC DNA]</scope>
    <source>
        <strain evidence="2 3">NBRC 109075</strain>
    </source>
</reference>
<dbReference type="InterPro" id="IPR050266">
    <property type="entry name" value="AB_hydrolase_sf"/>
</dbReference>
<sequence length="308" mass="33741">MTATRDPGVGRFVNDQARERFLQAYDVAMRSWPQPRQEFDVETSFGTVHVHRHGAGPGAPVVLLHGAQGNSSNWYPQVAALGEHHPVYALDTIDDPGRSVQRRPVVGSAESAAWLDETLAALDLSDVHLVGMSYGGFLALAVAVHRPDRLASVTLLDPGGLQKVPVKFYANVLAGALATLAPRRTRAWFAHRLANHALIESAEQLAPVMIAARHWRTRRPAARRFDDDELRAIRVPVLLLVAERSSLLRPRQAVARARALIPSVRAELVRGAGHGLSLERPELVNRRVLDFIADRTSDGAVGRDKPGR</sequence>
<keyword evidence="3" id="KW-1185">Reference proteome</keyword>
<protein>
    <submittedName>
        <fullName evidence="2">Carboxylesterase</fullName>
    </submittedName>
</protein>
<dbReference type="InterPro" id="IPR000073">
    <property type="entry name" value="AB_hydrolase_1"/>
</dbReference>
<comment type="caution">
    <text evidence="2">The sequence shown here is derived from an EMBL/GenBank/DDBJ whole genome shotgun (WGS) entry which is preliminary data.</text>
</comment>
<dbReference type="PANTHER" id="PTHR43798:SF5">
    <property type="entry name" value="MONOACYLGLYCEROL LIPASE ABHD6"/>
    <property type="match status" value="1"/>
</dbReference>
<proteinExistence type="predicted"/>
<evidence type="ECO:0000313" key="2">
    <source>
        <dbReference type="EMBL" id="GIJ06996.1"/>
    </source>
</evidence>
<evidence type="ECO:0000313" key="3">
    <source>
        <dbReference type="Proteomes" id="UP000647017"/>
    </source>
</evidence>
<dbReference type="RefSeq" id="WP_239098800.1">
    <property type="nucleotide sequence ID" value="NZ_BOOZ01000002.1"/>
</dbReference>
<feature type="domain" description="AB hydrolase-1" evidence="1">
    <location>
        <begin position="60"/>
        <end position="281"/>
    </location>
</feature>
<evidence type="ECO:0000259" key="1">
    <source>
        <dbReference type="Pfam" id="PF00561"/>
    </source>
</evidence>